<dbReference type="SUPFAM" id="SSF48300">
    <property type="entry name" value="Ribosomal protein L7/12, oligomerisation (N-terminal) domain"/>
    <property type="match status" value="1"/>
</dbReference>
<evidence type="ECO:0000256" key="1">
    <source>
        <dbReference type="ARBA" id="ARBA00007197"/>
    </source>
</evidence>
<keyword evidence="2 4" id="KW-0689">Ribosomal protein</keyword>
<evidence type="ECO:0000256" key="3">
    <source>
        <dbReference type="ARBA" id="ARBA00023274"/>
    </source>
</evidence>
<dbReference type="NCBIfam" id="TIGR00855">
    <property type="entry name" value="L12"/>
    <property type="match status" value="1"/>
</dbReference>
<dbReference type="HAMAP" id="MF_00368">
    <property type="entry name" value="Ribosomal_bL12"/>
    <property type="match status" value="1"/>
</dbReference>
<dbReference type="SUPFAM" id="SSF54736">
    <property type="entry name" value="ClpS-like"/>
    <property type="match status" value="1"/>
</dbReference>
<comment type="similarity">
    <text evidence="1 4">Belongs to the bacterial ribosomal protein bL12 family.</text>
</comment>
<comment type="subunit">
    <text evidence="4">Homodimer. Part of the ribosomal stalk of the 50S ribosomal subunit. Forms a multimeric L10(L12)X complex, where L10 forms an elongated spine to which 2 to 4 L12 dimers bind in a sequential fashion. Binds GTP-bound translation factors.</text>
</comment>
<dbReference type="InterPro" id="IPR014719">
    <property type="entry name" value="Ribosomal_bL12_C/ClpS-like"/>
</dbReference>
<evidence type="ECO:0000256" key="2">
    <source>
        <dbReference type="ARBA" id="ARBA00022980"/>
    </source>
</evidence>
<evidence type="ECO:0000259" key="5">
    <source>
        <dbReference type="Pfam" id="PF00542"/>
    </source>
</evidence>
<feature type="domain" description="Large ribosomal subunit protein bL12 C-terminal" evidence="5">
    <location>
        <begin position="64"/>
        <end position="132"/>
    </location>
</feature>
<keyword evidence="3 4" id="KW-0687">Ribonucleoprotein</keyword>
<dbReference type="AlphaFoldDB" id="A0A977K881"/>
<comment type="subcellular location">
    <subcellularLocation>
        <location evidence="4">Plastid</location>
        <location evidence="4">Chloroplast</location>
    </subcellularLocation>
</comment>
<dbReference type="InterPro" id="IPR008932">
    <property type="entry name" value="Ribosomal_bL12_oligo"/>
</dbReference>
<dbReference type="PANTHER" id="PTHR45987">
    <property type="entry name" value="39S RIBOSOMAL PROTEIN L12"/>
    <property type="match status" value="1"/>
</dbReference>
<accession>A0A977K881</accession>
<name>A0A977K881_9EUGL</name>
<comment type="function">
    <text evidence="4">Forms part of the ribosomal stalk which helps the ribosome interact with GTP-bound translation factors. Is thus essential for accurate translation.</text>
</comment>
<keyword evidence="7" id="KW-0934">Plastid</keyword>
<evidence type="ECO:0000313" key="7">
    <source>
        <dbReference type="EMBL" id="UXD06393.1"/>
    </source>
</evidence>
<protein>
    <recommendedName>
        <fullName evidence="4">Large ribosomal subunit protein bL12c</fullName>
    </recommendedName>
</protein>
<dbReference type="GO" id="GO:1990904">
    <property type="term" value="C:ribonucleoprotein complex"/>
    <property type="evidence" value="ECO:0007669"/>
    <property type="project" value="UniProtKB-KW"/>
</dbReference>
<dbReference type="Pfam" id="PF16320">
    <property type="entry name" value="Ribosomal_L12_N"/>
    <property type="match status" value="1"/>
</dbReference>
<dbReference type="InterPro" id="IPR013823">
    <property type="entry name" value="Ribosomal_bL12_C"/>
</dbReference>
<dbReference type="GO" id="GO:0003729">
    <property type="term" value="F:mRNA binding"/>
    <property type="evidence" value="ECO:0007669"/>
    <property type="project" value="TreeGrafter"/>
</dbReference>
<reference evidence="7" key="2">
    <citation type="journal article" date="2022" name="Mol. Phylogenet. Evol.">
        <title>Maturyoshka: A maturase inside a maturase, and other peculiarities of the novel chloroplast genomes of marine euglenophytes.</title>
        <authorList>
            <person name="Maciszewski K."/>
            <person name="Dabbagh N."/>
            <person name="Preisfeld A."/>
            <person name="Karnkowska A."/>
        </authorList>
    </citation>
    <scope>NUCLEOTIDE SEQUENCE</scope>
</reference>
<proteinExistence type="inferred from homology"/>
<reference evidence="7" key="1">
    <citation type="submission" date="2021-09" db="EMBL/GenBank/DDBJ databases">
        <authorList>
            <person name="Maciszewski K."/>
            <person name="Dabbagh N."/>
            <person name="Preisfeld A."/>
            <person name="Karnkowska A."/>
        </authorList>
    </citation>
    <scope>NUCLEOTIDE SEQUENCE</scope>
</reference>
<gene>
    <name evidence="4" type="primary">rpl12</name>
</gene>
<feature type="domain" description="Large ribosomal subunit protein bL12 oligomerization" evidence="6">
    <location>
        <begin position="6"/>
        <end position="37"/>
    </location>
</feature>
<geneLocation type="chloroplast" evidence="7"/>
<sequence>MSTKANEILEQLKNITLLEAAELVAKIEETFDVDSSVTSGGGMMINPAALSTTSEATQEEKTEFDLILEEVPTAKRIAVIKAVRSLDSSLSLKDAKGLIETLPKAIKEAISKEEAEDAKKLLEEAGGKTSIK</sequence>
<evidence type="ECO:0000259" key="6">
    <source>
        <dbReference type="Pfam" id="PF16320"/>
    </source>
</evidence>
<dbReference type="Pfam" id="PF00542">
    <property type="entry name" value="Ribosomal_L12"/>
    <property type="match status" value="1"/>
</dbReference>
<dbReference type="InterPro" id="IPR000206">
    <property type="entry name" value="Ribosomal_bL12"/>
</dbReference>
<dbReference type="InterPro" id="IPR036235">
    <property type="entry name" value="Ribosomal_bL12_oligo_N_sf"/>
</dbReference>
<dbReference type="GO" id="GO:0009507">
    <property type="term" value="C:chloroplast"/>
    <property type="evidence" value="ECO:0007669"/>
    <property type="project" value="UniProtKB-SubCell"/>
</dbReference>
<dbReference type="CDD" id="cd00387">
    <property type="entry name" value="Ribosomal_L7_L12"/>
    <property type="match status" value="1"/>
</dbReference>
<keyword evidence="7" id="KW-0150">Chloroplast</keyword>
<dbReference type="Gene3D" id="3.30.1390.10">
    <property type="match status" value="1"/>
</dbReference>
<dbReference type="FunFam" id="3.30.1390.10:FF:000001">
    <property type="entry name" value="50S ribosomal protein L7/L12"/>
    <property type="match status" value="1"/>
</dbReference>
<dbReference type="GO" id="GO:0006412">
    <property type="term" value="P:translation"/>
    <property type="evidence" value="ECO:0007669"/>
    <property type="project" value="UniProtKB-UniRule"/>
</dbReference>
<dbReference type="Gene3D" id="1.20.5.710">
    <property type="entry name" value="Single helix bin"/>
    <property type="match status" value="1"/>
</dbReference>
<organism evidence="7">
    <name type="scientific">Eutreptiella sp. CCMP389</name>
    <dbReference type="NCBI Taxonomy" id="96781"/>
    <lineage>
        <taxon>Eukaryota</taxon>
        <taxon>Discoba</taxon>
        <taxon>Euglenozoa</taxon>
        <taxon>Euglenida</taxon>
        <taxon>Spirocuta</taxon>
        <taxon>Euglenophyceae</taxon>
        <taxon>Eutreptiales</taxon>
        <taxon>Eutreptiaceae</taxon>
        <taxon>Eutreptiella</taxon>
    </lineage>
</organism>
<evidence type="ECO:0000256" key="4">
    <source>
        <dbReference type="HAMAP-Rule" id="MF_00368"/>
    </source>
</evidence>
<dbReference type="GO" id="GO:0005840">
    <property type="term" value="C:ribosome"/>
    <property type="evidence" value="ECO:0007669"/>
    <property type="project" value="UniProtKB-KW"/>
</dbReference>
<dbReference type="EMBL" id="OK136185">
    <property type="protein sequence ID" value="UXD06393.1"/>
    <property type="molecule type" value="Genomic_DNA"/>
</dbReference>
<dbReference type="GO" id="GO:0003735">
    <property type="term" value="F:structural constituent of ribosome"/>
    <property type="evidence" value="ECO:0007669"/>
    <property type="project" value="InterPro"/>
</dbReference>
<dbReference type="PANTHER" id="PTHR45987:SF4">
    <property type="entry name" value="LARGE RIBOSOMAL SUBUNIT PROTEIN BL12M"/>
    <property type="match status" value="1"/>
</dbReference>